<dbReference type="SMART" id="SM00388">
    <property type="entry name" value="HisKA"/>
    <property type="match status" value="1"/>
</dbReference>
<keyword evidence="8" id="KW-0472">Membrane</keyword>
<feature type="domain" description="Histidine kinase" evidence="9">
    <location>
        <begin position="241"/>
        <end position="451"/>
    </location>
</feature>
<protein>
    <recommendedName>
        <fullName evidence="2">histidine kinase</fullName>
        <ecNumber evidence="2">2.7.13.3</ecNumber>
    </recommendedName>
</protein>
<dbReference type="InterPro" id="IPR003594">
    <property type="entry name" value="HATPase_dom"/>
</dbReference>
<keyword evidence="7 8" id="KW-1133">Transmembrane helix</keyword>
<accession>A0A221JX92</accession>
<feature type="transmembrane region" description="Helical" evidence="8">
    <location>
        <begin position="157"/>
        <end position="180"/>
    </location>
</feature>
<dbReference type="InterPro" id="IPR005467">
    <property type="entry name" value="His_kinase_dom"/>
</dbReference>
<keyword evidence="4 10" id="KW-0808">Transferase</keyword>
<dbReference type="Gene3D" id="1.10.287.130">
    <property type="match status" value="1"/>
</dbReference>
<feature type="transmembrane region" description="Helical" evidence="8">
    <location>
        <begin position="12"/>
        <end position="35"/>
    </location>
</feature>
<organism evidence="10 11">
    <name type="scientific">Pseudosulfitobacter pseudonitzschiae</name>
    <dbReference type="NCBI Taxonomy" id="1402135"/>
    <lineage>
        <taxon>Bacteria</taxon>
        <taxon>Pseudomonadati</taxon>
        <taxon>Pseudomonadota</taxon>
        <taxon>Alphaproteobacteria</taxon>
        <taxon>Rhodobacterales</taxon>
        <taxon>Roseobacteraceae</taxon>
        <taxon>Pseudosulfitobacter</taxon>
    </lineage>
</organism>
<dbReference type="OrthoDB" id="9809766at2"/>
<dbReference type="AlphaFoldDB" id="A0A221JX92"/>
<evidence type="ECO:0000256" key="7">
    <source>
        <dbReference type="ARBA" id="ARBA00022989"/>
    </source>
</evidence>
<keyword evidence="6" id="KW-0418">Kinase</keyword>
<dbReference type="EMBL" id="CP022415">
    <property type="protein sequence ID" value="ASM71362.1"/>
    <property type="molecule type" value="Genomic_DNA"/>
</dbReference>
<proteinExistence type="predicted"/>
<dbReference type="Gene3D" id="3.30.565.10">
    <property type="entry name" value="Histidine kinase-like ATPase, C-terminal domain"/>
    <property type="match status" value="1"/>
</dbReference>
<evidence type="ECO:0000313" key="10">
    <source>
        <dbReference type="EMBL" id="ASM71362.1"/>
    </source>
</evidence>
<dbReference type="SUPFAM" id="SSF47384">
    <property type="entry name" value="Homodimeric domain of signal transducing histidine kinase"/>
    <property type="match status" value="1"/>
</dbReference>
<comment type="catalytic activity">
    <reaction evidence="1">
        <text>ATP + protein L-histidine = ADP + protein N-phospho-L-histidine.</text>
        <dbReference type="EC" id="2.7.13.3"/>
    </reaction>
</comment>
<dbReference type="Proteomes" id="UP000199754">
    <property type="component" value="Chromosome"/>
</dbReference>
<evidence type="ECO:0000313" key="11">
    <source>
        <dbReference type="Proteomes" id="UP000199754"/>
    </source>
</evidence>
<dbReference type="PANTHER" id="PTHR45436:SF5">
    <property type="entry name" value="SENSOR HISTIDINE KINASE TRCS"/>
    <property type="match status" value="1"/>
</dbReference>
<dbReference type="InterPro" id="IPR036890">
    <property type="entry name" value="HATPase_C_sf"/>
</dbReference>
<evidence type="ECO:0000256" key="5">
    <source>
        <dbReference type="ARBA" id="ARBA00022692"/>
    </source>
</evidence>
<keyword evidence="5 8" id="KW-0812">Transmembrane</keyword>
<evidence type="ECO:0000256" key="8">
    <source>
        <dbReference type="SAM" id="Phobius"/>
    </source>
</evidence>
<gene>
    <name evidence="10" type="primary">qseC</name>
    <name evidence="10" type="ORF">SULPSESMR1_00528</name>
</gene>
<dbReference type="PANTHER" id="PTHR45436">
    <property type="entry name" value="SENSOR HISTIDINE KINASE YKOH"/>
    <property type="match status" value="1"/>
</dbReference>
<evidence type="ECO:0000256" key="2">
    <source>
        <dbReference type="ARBA" id="ARBA00012438"/>
    </source>
</evidence>
<dbReference type="InterPro" id="IPR036097">
    <property type="entry name" value="HisK_dim/P_sf"/>
</dbReference>
<dbReference type="CDD" id="cd00082">
    <property type="entry name" value="HisKA"/>
    <property type="match status" value="1"/>
</dbReference>
<dbReference type="InterPro" id="IPR050428">
    <property type="entry name" value="TCS_sensor_his_kinase"/>
</dbReference>
<dbReference type="Pfam" id="PF00512">
    <property type="entry name" value="HisKA"/>
    <property type="match status" value="1"/>
</dbReference>
<evidence type="ECO:0000256" key="4">
    <source>
        <dbReference type="ARBA" id="ARBA00022679"/>
    </source>
</evidence>
<dbReference type="Pfam" id="PF02518">
    <property type="entry name" value="HATPase_c"/>
    <property type="match status" value="1"/>
</dbReference>
<keyword evidence="3" id="KW-0597">Phosphoprotein</keyword>
<dbReference type="EC" id="2.7.13.3" evidence="2"/>
<evidence type="ECO:0000259" key="9">
    <source>
        <dbReference type="PROSITE" id="PS50109"/>
    </source>
</evidence>
<evidence type="ECO:0000256" key="6">
    <source>
        <dbReference type="ARBA" id="ARBA00022777"/>
    </source>
</evidence>
<dbReference type="SUPFAM" id="SSF55874">
    <property type="entry name" value="ATPase domain of HSP90 chaperone/DNA topoisomerase II/histidine kinase"/>
    <property type="match status" value="1"/>
</dbReference>
<dbReference type="KEGG" id="spse:SULPSESMR1_00528"/>
<sequence>MTLRRKSLLKSLISSLLLPAFAVMVVGVFIVYHVFNDEYDELFDASLTSKAHLLLAFIESTSGETGQTDGGADNLLSFDANLRAADEHLLFWYLDSAGDILAQSASVGDLTLPAGLPLGISTAPDYRFLALAATRPVAGTVIVAEPTAERTEATTDVVTGVVVGFALLGLLFAVASFWAVRRSVAMIADLSGHIAQKNEHNLSPIDRHNAFVEITPAIDTLDSLMSRLDGALAAERAFATNAAHELRTPVAICLAHVQRLRTQLDDPAQAGNAAEIEAGLKRLVRLIERLLQASRAQSGLGLNAVEMDINPVISLLMNEMQNRGPASDALVLKPPTGQWSSRVDPDALGIILNNLFDNALKYASGPAPTVIDASQSGRVVVSNDCAPLAPADLEAIKKRFIRRATLSDGYGLGLSIAQDLCRQSGCTLDIVSPKKGSTRGFAAVVTLPQRAAQP</sequence>
<dbReference type="PROSITE" id="PS50109">
    <property type="entry name" value="HIS_KIN"/>
    <property type="match status" value="1"/>
</dbReference>
<dbReference type="GO" id="GO:0000155">
    <property type="term" value="F:phosphorelay sensor kinase activity"/>
    <property type="evidence" value="ECO:0007669"/>
    <property type="project" value="InterPro"/>
</dbReference>
<name>A0A221JX92_9RHOB</name>
<reference evidence="10 11" key="1">
    <citation type="submission" date="2017-07" db="EMBL/GenBank/DDBJ databases">
        <title>Genome Sequence of Sulfitobacter pseudonitzschiae Strain SMR1 Isolated from a culture of the Diatom Skeletonema marinoi.</title>
        <authorList>
            <person name="Topel M."/>
            <person name="Pinder M.I.M."/>
            <person name="Johansson O.N."/>
            <person name="Kourtchenko O."/>
            <person name="Godhe A."/>
            <person name="Clarke A.K."/>
        </authorList>
    </citation>
    <scope>NUCLEOTIDE SEQUENCE [LARGE SCALE GENOMIC DNA]</scope>
    <source>
        <strain evidence="10 11">SMR1</strain>
    </source>
</reference>
<evidence type="ECO:0000256" key="3">
    <source>
        <dbReference type="ARBA" id="ARBA00022553"/>
    </source>
</evidence>
<evidence type="ECO:0000256" key="1">
    <source>
        <dbReference type="ARBA" id="ARBA00000085"/>
    </source>
</evidence>
<dbReference type="RefSeq" id="WP_089419436.1">
    <property type="nucleotide sequence ID" value="NZ_CP022415.1"/>
</dbReference>
<dbReference type="InterPro" id="IPR003661">
    <property type="entry name" value="HisK_dim/P_dom"/>
</dbReference>
<dbReference type="SMART" id="SM00387">
    <property type="entry name" value="HATPase_c"/>
    <property type="match status" value="1"/>
</dbReference>
<keyword evidence="11" id="KW-1185">Reference proteome</keyword>